<evidence type="ECO:0000259" key="1">
    <source>
        <dbReference type="PROSITE" id="PS51480"/>
    </source>
</evidence>
<dbReference type="AlphaFoldDB" id="A0A6G8Q8Y1"/>
<dbReference type="SMART" id="SM01121">
    <property type="entry name" value="Dak1_2"/>
    <property type="match status" value="1"/>
</dbReference>
<dbReference type="PANTHER" id="PTHR33434">
    <property type="entry name" value="DEGV DOMAIN-CONTAINING PROTEIN DR_1986-RELATED"/>
    <property type="match status" value="1"/>
</dbReference>
<dbReference type="Pfam" id="PF21645">
    <property type="entry name" value="FakA-like_M"/>
    <property type="match status" value="1"/>
</dbReference>
<gene>
    <name evidence="2" type="ORF">GBA63_09935</name>
</gene>
<dbReference type="GO" id="GO:0004371">
    <property type="term" value="F:glycerone kinase activity"/>
    <property type="evidence" value="ECO:0007669"/>
    <property type="project" value="InterPro"/>
</dbReference>
<reference evidence="2 3" key="1">
    <citation type="submission" date="2019-10" db="EMBL/GenBank/DDBJ databases">
        <title>Rubrobacter sp nov SCSIO 52090 isolated from a deep-sea sediment in the South China Sea.</title>
        <authorList>
            <person name="Chen R.W."/>
        </authorList>
    </citation>
    <scope>NUCLEOTIDE SEQUENCE [LARGE SCALE GENOMIC DNA]</scope>
    <source>
        <strain evidence="2 3">SCSIO 52909</strain>
    </source>
</reference>
<dbReference type="NCBIfam" id="TIGR03599">
    <property type="entry name" value="YloV"/>
    <property type="match status" value="1"/>
</dbReference>
<dbReference type="Gene3D" id="1.25.40.340">
    <property type="match status" value="1"/>
</dbReference>
<dbReference type="Pfam" id="PF02734">
    <property type="entry name" value="Dak2"/>
    <property type="match status" value="1"/>
</dbReference>
<dbReference type="GO" id="GO:0006071">
    <property type="term" value="P:glycerol metabolic process"/>
    <property type="evidence" value="ECO:0007669"/>
    <property type="project" value="InterPro"/>
</dbReference>
<evidence type="ECO:0000313" key="3">
    <source>
        <dbReference type="Proteomes" id="UP000501452"/>
    </source>
</evidence>
<name>A0A6G8Q8Y1_9ACTN</name>
<dbReference type="PANTHER" id="PTHR33434:SF4">
    <property type="entry name" value="PHOSPHATASE PROTEIN"/>
    <property type="match status" value="1"/>
</dbReference>
<dbReference type="InterPro" id="IPR033470">
    <property type="entry name" value="FakA-like_C"/>
</dbReference>
<dbReference type="InterPro" id="IPR050270">
    <property type="entry name" value="DegV_domain_contain"/>
</dbReference>
<dbReference type="InterPro" id="IPR019986">
    <property type="entry name" value="YloV-like"/>
</dbReference>
<dbReference type="PROSITE" id="PS51480">
    <property type="entry name" value="DHAL"/>
    <property type="match status" value="1"/>
</dbReference>
<dbReference type="InterPro" id="IPR004007">
    <property type="entry name" value="DhaL_dom"/>
</dbReference>
<dbReference type="KEGG" id="rub:GBA63_09935"/>
<keyword evidence="3" id="KW-1185">Reference proteome</keyword>
<dbReference type="EMBL" id="CP045119">
    <property type="protein sequence ID" value="QIN82931.1"/>
    <property type="molecule type" value="Genomic_DNA"/>
</dbReference>
<dbReference type="Proteomes" id="UP000501452">
    <property type="component" value="Chromosome"/>
</dbReference>
<accession>A0A6G8Q8Y1</accession>
<dbReference type="SMART" id="SM01120">
    <property type="entry name" value="Dak2"/>
    <property type="match status" value="1"/>
</dbReference>
<sequence>MAVKVASLGAAAHAALKAQVSRINALNVYPVPDGDTGTNMLLTLESTLKDAAEASYGSPEEASRAVARAALMGARGNSGVILSQMIRGACDVLASRKTLDAATFAAALDGAKERAYASVREPVEGTMLTVIKDAARAAGEAVGAGEDELPAVIRAAAQEAHESVRRTPELLDVLRDAGVVDAGGLAVAVILDGLYACVTGEEIASSFDSEDDVPDLTAIHAEEEAWGYCTQFVVSGFSGEAEEFEERVYESGKSVLVIADEDTVNVHIHTQDPGEMLSFAGRFGRLARVKIEDMEAQVRSRTEAPEKRRAGNVGVVVASRGAGTRSLFEGMGAVVVEGGQGANPSAADLARAVEESGAPSVILLPNNKNIVPTAERVSELVDVPVRVVPTRSIAAGLAVMVGFDAEGELEDVFEEMGEISASLQRAEITRAVRDARLDGQDVPEGSFIGFLDDAMAAAGESAEEVALSLARTIVENGADILTIVYGEDLDPGEADKIADGIRDLDEELEVEVRDGGQPLYPLQMVAE</sequence>
<dbReference type="InterPro" id="IPR036117">
    <property type="entry name" value="DhaL_dom_sf"/>
</dbReference>
<dbReference type="Pfam" id="PF13684">
    <property type="entry name" value="FakA-like_C"/>
    <property type="match status" value="1"/>
</dbReference>
<organism evidence="2 3">
    <name type="scientific">Rubrobacter tropicus</name>
    <dbReference type="NCBI Taxonomy" id="2653851"/>
    <lineage>
        <taxon>Bacteria</taxon>
        <taxon>Bacillati</taxon>
        <taxon>Actinomycetota</taxon>
        <taxon>Rubrobacteria</taxon>
        <taxon>Rubrobacterales</taxon>
        <taxon>Rubrobacteraceae</taxon>
        <taxon>Rubrobacter</taxon>
    </lineage>
</organism>
<dbReference type="SUPFAM" id="SSF101473">
    <property type="entry name" value="DhaL-like"/>
    <property type="match status" value="1"/>
</dbReference>
<proteinExistence type="predicted"/>
<protein>
    <submittedName>
        <fullName evidence="2">DAK2 domain-containing protein</fullName>
    </submittedName>
</protein>
<dbReference type="RefSeq" id="WP_166175732.1">
    <property type="nucleotide sequence ID" value="NZ_CP045119.1"/>
</dbReference>
<evidence type="ECO:0000313" key="2">
    <source>
        <dbReference type="EMBL" id="QIN82931.1"/>
    </source>
</evidence>
<dbReference type="InterPro" id="IPR048394">
    <property type="entry name" value="FakA-like_M"/>
</dbReference>
<feature type="domain" description="DhaL" evidence="1">
    <location>
        <begin position="3"/>
        <end position="196"/>
    </location>
</feature>